<dbReference type="GO" id="GO:0006879">
    <property type="term" value="P:intracellular iron ion homeostasis"/>
    <property type="evidence" value="ECO:0007669"/>
    <property type="project" value="TreeGrafter"/>
</dbReference>
<dbReference type="InterPro" id="IPR036395">
    <property type="entry name" value="Cu_fist_DNA-bd_dom_sf"/>
</dbReference>
<evidence type="ECO:0000256" key="1">
    <source>
        <dbReference type="ARBA" id="ARBA00004123"/>
    </source>
</evidence>
<dbReference type="GeneID" id="36516029"/>
<comment type="caution">
    <text evidence="9">The sequence shown here is derived from an EMBL/GenBank/DDBJ whole genome shotgun (WGS) entry which is preliminary data.</text>
</comment>
<accession>A0A2T0FI33</accession>
<dbReference type="GO" id="GO:0005507">
    <property type="term" value="F:copper ion binding"/>
    <property type="evidence" value="ECO:0007669"/>
    <property type="project" value="InterPro"/>
</dbReference>
<dbReference type="OrthoDB" id="5600085at2759"/>
<dbReference type="SUPFAM" id="SSF57879">
    <property type="entry name" value="Zinc domain conserved in yeast copper-regulated transcription factors"/>
    <property type="match status" value="1"/>
</dbReference>
<proteinExistence type="predicted"/>
<dbReference type="Proteomes" id="UP000238350">
    <property type="component" value="Unassembled WGS sequence"/>
</dbReference>
<keyword evidence="4" id="KW-0186">Copper</keyword>
<dbReference type="InterPro" id="IPR001083">
    <property type="entry name" value="Cu_fist_DNA-bd_dom"/>
</dbReference>
<comment type="subcellular location">
    <subcellularLocation>
        <location evidence="1">Nucleus</location>
    </subcellularLocation>
</comment>
<keyword evidence="5" id="KW-0805">Transcription regulation</keyword>
<dbReference type="PROSITE" id="PS50073">
    <property type="entry name" value="COPPER_FIST_2"/>
    <property type="match status" value="1"/>
</dbReference>
<dbReference type="Pfam" id="PF00649">
    <property type="entry name" value="Copper-fist"/>
    <property type="match status" value="1"/>
</dbReference>
<dbReference type="AlphaFoldDB" id="A0A2T0FI33"/>
<dbReference type="PRINTS" id="PR00617">
    <property type="entry name" value="COPPERFIST"/>
</dbReference>
<dbReference type="GO" id="GO:0006878">
    <property type="term" value="P:intracellular copper ion homeostasis"/>
    <property type="evidence" value="ECO:0007669"/>
    <property type="project" value="TreeGrafter"/>
</dbReference>
<keyword evidence="6" id="KW-0804">Transcription</keyword>
<evidence type="ECO:0000313" key="10">
    <source>
        <dbReference type="Proteomes" id="UP000238350"/>
    </source>
</evidence>
<evidence type="ECO:0000256" key="2">
    <source>
        <dbReference type="ARBA" id="ARBA00022723"/>
    </source>
</evidence>
<evidence type="ECO:0000256" key="6">
    <source>
        <dbReference type="ARBA" id="ARBA00023163"/>
    </source>
</evidence>
<organism evidence="9 10">
    <name type="scientific">Wickerhamiella sorbophila</name>
    <dbReference type="NCBI Taxonomy" id="45607"/>
    <lineage>
        <taxon>Eukaryota</taxon>
        <taxon>Fungi</taxon>
        <taxon>Dikarya</taxon>
        <taxon>Ascomycota</taxon>
        <taxon>Saccharomycotina</taxon>
        <taxon>Dipodascomycetes</taxon>
        <taxon>Dipodascales</taxon>
        <taxon>Trichomonascaceae</taxon>
        <taxon>Wickerhamiella</taxon>
    </lineage>
</organism>
<reference evidence="9 10" key="1">
    <citation type="submission" date="2017-04" db="EMBL/GenBank/DDBJ databases">
        <title>Genome sequencing of [Candida] sorbophila.</title>
        <authorList>
            <person name="Ahn J.O."/>
        </authorList>
    </citation>
    <scope>NUCLEOTIDE SEQUENCE [LARGE SCALE GENOMIC DNA]</scope>
    <source>
        <strain evidence="9 10">DS02</strain>
    </source>
</reference>
<dbReference type="GO" id="GO:0005634">
    <property type="term" value="C:nucleus"/>
    <property type="evidence" value="ECO:0007669"/>
    <property type="project" value="UniProtKB-SubCell"/>
</dbReference>
<dbReference type="GO" id="GO:0045944">
    <property type="term" value="P:positive regulation of transcription by RNA polymerase II"/>
    <property type="evidence" value="ECO:0007669"/>
    <property type="project" value="TreeGrafter"/>
</dbReference>
<protein>
    <submittedName>
        <fullName evidence="9">Metal-binding activator 1</fullName>
    </submittedName>
</protein>
<evidence type="ECO:0000313" key="9">
    <source>
        <dbReference type="EMBL" id="PRT54661.1"/>
    </source>
</evidence>
<dbReference type="GO" id="GO:0000978">
    <property type="term" value="F:RNA polymerase II cis-regulatory region sequence-specific DNA binding"/>
    <property type="evidence" value="ECO:0007669"/>
    <property type="project" value="TreeGrafter"/>
</dbReference>
<dbReference type="PANTHER" id="PTHR28088:SF5">
    <property type="entry name" value="TRANSCRIPTIONAL ACTIVATOR HAA1-RELATED"/>
    <property type="match status" value="1"/>
</dbReference>
<dbReference type="PANTHER" id="PTHR28088">
    <property type="entry name" value="TRANSCRIPTIONAL ACTIVATOR HAA1-RELATED"/>
    <property type="match status" value="1"/>
</dbReference>
<dbReference type="FunFam" id="3.90.430.10:FF:000001">
    <property type="entry name" value="Copper fist DNA-binding protein"/>
    <property type="match status" value="1"/>
</dbReference>
<dbReference type="Gene3D" id="3.90.430.10">
    <property type="entry name" value="Copper fist DNA-binding domain"/>
    <property type="match status" value="1"/>
</dbReference>
<dbReference type="SMART" id="SM00412">
    <property type="entry name" value="Cu_FIST"/>
    <property type="match status" value="1"/>
</dbReference>
<dbReference type="GO" id="GO:0000981">
    <property type="term" value="F:DNA-binding transcription factor activity, RNA polymerase II-specific"/>
    <property type="evidence" value="ECO:0007669"/>
    <property type="project" value="TreeGrafter"/>
</dbReference>
<dbReference type="SMART" id="SM01090">
    <property type="entry name" value="Copper-fist"/>
    <property type="match status" value="1"/>
</dbReference>
<dbReference type="InterPro" id="IPR051763">
    <property type="entry name" value="Copper_Homeo_Regul"/>
</dbReference>
<evidence type="ECO:0000256" key="4">
    <source>
        <dbReference type="ARBA" id="ARBA00023008"/>
    </source>
</evidence>
<keyword evidence="10" id="KW-1185">Reference proteome</keyword>
<feature type="domain" description="Copper-fist" evidence="8">
    <location>
        <begin position="1"/>
        <end position="40"/>
    </location>
</feature>
<gene>
    <name evidence="9" type="ORF">B9G98_02281</name>
</gene>
<evidence type="ECO:0000256" key="5">
    <source>
        <dbReference type="ARBA" id="ARBA00023015"/>
    </source>
</evidence>
<keyword evidence="2" id="KW-0479">Metal-binding</keyword>
<evidence type="ECO:0000259" key="8">
    <source>
        <dbReference type="PROSITE" id="PS50073"/>
    </source>
</evidence>
<dbReference type="RefSeq" id="XP_024664606.1">
    <property type="nucleotide sequence ID" value="XM_024808838.1"/>
</dbReference>
<keyword evidence="3" id="KW-0862">Zinc</keyword>
<name>A0A2T0FI33_9ASCO</name>
<keyword evidence="7" id="KW-0539">Nucleus</keyword>
<dbReference type="EMBL" id="NDIQ01000021">
    <property type="protein sequence ID" value="PRT54661.1"/>
    <property type="molecule type" value="Genomic_DNA"/>
</dbReference>
<evidence type="ECO:0000256" key="3">
    <source>
        <dbReference type="ARBA" id="ARBA00022833"/>
    </source>
</evidence>
<evidence type="ECO:0000256" key="7">
    <source>
        <dbReference type="ARBA" id="ARBA00023242"/>
    </source>
</evidence>
<sequence>MITYQGLKYACIHCIRGHRASTCEHRDRPLLQVRRRGRPIGDGMTRLAILSKSPCECIANGRRCLCDDAHQTCVVSTIDSSSVSSGKVSKMTLRLRTSGKPIISDEAQTDEEPIRAGKYVFVSVGGGLYRKQLASEFDAVERGTNAAMDPSSSCAVKSCCKPQPEASSSCCSKRAPQEPHSQVETQQGPEAFQEYAPHESQSAPFLIAPMSYNGHGVDDLGLTQDETDELWGAQRELDFAAMCVMPGQCQCDANCACENCYTHSRGRFHGNALL</sequence>